<evidence type="ECO:0000259" key="1">
    <source>
        <dbReference type="Pfam" id="PF04316"/>
    </source>
</evidence>
<name>A0AAE3NYS3_9BACT</name>
<keyword evidence="2" id="KW-0282">Flagellum</keyword>
<proteinExistence type="predicted"/>
<dbReference type="Proteomes" id="UP001221302">
    <property type="component" value="Unassembled WGS sequence"/>
</dbReference>
<dbReference type="InterPro" id="IPR035890">
    <property type="entry name" value="Anti-sigma-28_factor_FlgM_sf"/>
</dbReference>
<sequence>MEIKGVTNGSFFVNQTKNQKVGDNNAKKRDTIEISTEARDLAKADLDQQKIEDIRSKIKSGFYKSDEVLNKVADKILVDIKK</sequence>
<keyword evidence="2" id="KW-0969">Cilium</keyword>
<dbReference type="EMBL" id="JARGDL010000003">
    <property type="protein sequence ID" value="MDF1611204.1"/>
    <property type="molecule type" value="Genomic_DNA"/>
</dbReference>
<keyword evidence="2" id="KW-0966">Cell projection</keyword>
<accession>A0AAE3NYS3</accession>
<protein>
    <submittedName>
        <fullName evidence="2">Flagellar biosynthesis anti-sigma factor FlgM</fullName>
    </submittedName>
</protein>
<reference evidence="2" key="1">
    <citation type="submission" date="2023-03" db="EMBL/GenBank/DDBJ databases">
        <title>Stygiobacter electus gen. nov., sp. nov., facultatively anaerobic thermotolerant bacterium of the class Ignavibacteria from a well of Yessentuki mineral water deposit.</title>
        <authorList>
            <person name="Podosokorskaya O.A."/>
            <person name="Elcheninov A.G."/>
            <person name="Petrova N.F."/>
            <person name="Zavarzina D.G."/>
            <person name="Kublanov I.V."/>
            <person name="Merkel A.Y."/>
        </authorList>
    </citation>
    <scope>NUCLEOTIDE SEQUENCE</scope>
    <source>
        <strain evidence="2">09-Me</strain>
    </source>
</reference>
<dbReference type="InterPro" id="IPR031316">
    <property type="entry name" value="FlgM_C"/>
</dbReference>
<organism evidence="2 3">
    <name type="scientific">Stygiobacter electus</name>
    <dbReference type="NCBI Taxonomy" id="3032292"/>
    <lineage>
        <taxon>Bacteria</taxon>
        <taxon>Pseudomonadati</taxon>
        <taxon>Ignavibacteriota</taxon>
        <taxon>Ignavibacteria</taxon>
        <taxon>Ignavibacteriales</taxon>
        <taxon>Melioribacteraceae</taxon>
        <taxon>Stygiobacter</taxon>
    </lineage>
</organism>
<keyword evidence="3" id="KW-1185">Reference proteome</keyword>
<dbReference type="RefSeq" id="WP_321534971.1">
    <property type="nucleotide sequence ID" value="NZ_JARGDL010000003.1"/>
</dbReference>
<dbReference type="AlphaFoldDB" id="A0AAE3NYS3"/>
<dbReference type="Pfam" id="PF04316">
    <property type="entry name" value="FlgM"/>
    <property type="match status" value="1"/>
</dbReference>
<evidence type="ECO:0000313" key="3">
    <source>
        <dbReference type="Proteomes" id="UP001221302"/>
    </source>
</evidence>
<evidence type="ECO:0000313" key="2">
    <source>
        <dbReference type="EMBL" id="MDF1611204.1"/>
    </source>
</evidence>
<gene>
    <name evidence="2" type="ORF">P0M35_03515</name>
</gene>
<comment type="caution">
    <text evidence="2">The sequence shown here is derived from an EMBL/GenBank/DDBJ whole genome shotgun (WGS) entry which is preliminary data.</text>
</comment>
<feature type="domain" description="Anti-sigma-28 factor FlgM C-terminal" evidence="1">
    <location>
        <begin position="30"/>
        <end position="77"/>
    </location>
</feature>
<dbReference type="SUPFAM" id="SSF101498">
    <property type="entry name" value="Anti-sigma factor FlgM"/>
    <property type="match status" value="1"/>
</dbReference>